<feature type="compositionally biased region" description="Low complexity" evidence="1">
    <location>
        <begin position="118"/>
        <end position="147"/>
    </location>
</feature>
<feature type="compositionally biased region" description="Basic and acidic residues" evidence="1">
    <location>
        <begin position="234"/>
        <end position="256"/>
    </location>
</feature>
<comment type="caution">
    <text evidence="2">The sequence shown here is derived from an EMBL/GenBank/DDBJ whole genome shotgun (WGS) entry which is preliminary data.</text>
</comment>
<dbReference type="InterPro" id="IPR011333">
    <property type="entry name" value="SKP1/BTB/POZ_sf"/>
</dbReference>
<feature type="region of interest" description="Disordered" evidence="1">
    <location>
        <begin position="389"/>
        <end position="413"/>
    </location>
</feature>
<organism evidence="2 3">
    <name type="scientific">Elysia marginata</name>
    <dbReference type="NCBI Taxonomy" id="1093978"/>
    <lineage>
        <taxon>Eukaryota</taxon>
        <taxon>Metazoa</taxon>
        <taxon>Spiralia</taxon>
        <taxon>Lophotrochozoa</taxon>
        <taxon>Mollusca</taxon>
        <taxon>Gastropoda</taxon>
        <taxon>Heterobranchia</taxon>
        <taxon>Euthyneura</taxon>
        <taxon>Panpulmonata</taxon>
        <taxon>Sacoglossa</taxon>
        <taxon>Placobranchoidea</taxon>
        <taxon>Plakobranchidae</taxon>
        <taxon>Elysia</taxon>
    </lineage>
</organism>
<feature type="compositionally biased region" description="Polar residues" evidence="1">
    <location>
        <begin position="340"/>
        <end position="350"/>
    </location>
</feature>
<proteinExistence type="predicted"/>
<evidence type="ECO:0000313" key="3">
    <source>
        <dbReference type="Proteomes" id="UP000762676"/>
    </source>
</evidence>
<dbReference type="EMBL" id="BMAT01007227">
    <property type="protein sequence ID" value="GFR60180.1"/>
    <property type="molecule type" value="Genomic_DNA"/>
</dbReference>
<dbReference type="Gene3D" id="3.30.710.10">
    <property type="entry name" value="Potassium Channel Kv1.1, Chain A"/>
    <property type="match status" value="1"/>
</dbReference>
<evidence type="ECO:0000256" key="1">
    <source>
        <dbReference type="SAM" id="MobiDB-lite"/>
    </source>
</evidence>
<feature type="region of interest" description="Disordered" evidence="1">
    <location>
        <begin position="111"/>
        <end position="171"/>
    </location>
</feature>
<evidence type="ECO:0000313" key="2">
    <source>
        <dbReference type="EMBL" id="GFR60180.1"/>
    </source>
</evidence>
<dbReference type="SUPFAM" id="SSF54695">
    <property type="entry name" value="POZ domain"/>
    <property type="match status" value="1"/>
</dbReference>
<evidence type="ECO:0008006" key="4">
    <source>
        <dbReference type="Google" id="ProtNLM"/>
    </source>
</evidence>
<feature type="compositionally biased region" description="Low complexity" evidence="1">
    <location>
        <begin position="159"/>
        <end position="169"/>
    </location>
</feature>
<keyword evidence="3" id="KW-1185">Reference proteome</keyword>
<dbReference type="Proteomes" id="UP000762676">
    <property type="component" value="Unassembled WGS sequence"/>
</dbReference>
<protein>
    <recommendedName>
        <fullName evidence="4">Potassium channel tetramerisation-type BTB domain-containing protein</fullName>
    </recommendedName>
</protein>
<gene>
    <name evidence="2" type="ORF">ElyMa_003524400</name>
</gene>
<accession>A0AAV4EHS6</accession>
<feature type="region of interest" description="Disordered" evidence="1">
    <location>
        <begin position="336"/>
        <end position="369"/>
    </location>
</feature>
<feature type="compositionally biased region" description="Polar residues" evidence="1">
    <location>
        <begin position="359"/>
        <end position="369"/>
    </location>
</feature>
<sequence length="477" mass="53674">MENRQITINVGGQVFYTSTHVLRTIPNSLLNDLCDPSVTLEQAMEFPDKGFRHGTPNKDLKTYDTSPEAPRWGFGVKEDKGQVSPARAALKEKLNRAKFVYISCNSSIRHIRRRKPTRTTTTSVSSSSSSSSSSLPLSSSSPTTDSPRVSRPDFSEASPTTTLSWSTSPSYPPPYPAATLLPPPVPLYYPVTNAIGLQEDRLVFTEKQSSANNLNDARAHITACDNAKSNKTLEQTHRRNSSKKEGAKKSHIDKYPLLDVSPQTITPSPEEPVVYIDPGQVNNGFHPIYEEPNISNTLSFECDYNFSPLDSGGCNKTQGSDIHNTHQNFSFFHRTHSYHPNRQNHNSQSGELLGDQPQGKYSPSKTQTDPQATILQAEDYQISGQHQYDHNHQHNHHSHQNHQQQSQQQHQPQHLYEVYQQPSLISFPFPPAGQADIYIDRNPSLFPFILDAYRIGVKFQSKTIIYTRRNRKYSSLS</sequence>
<feature type="region of interest" description="Disordered" evidence="1">
    <location>
        <begin position="226"/>
        <end position="269"/>
    </location>
</feature>
<name>A0AAV4EHS6_9GAST</name>
<reference evidence="2 3" key="1">
    <citation type="journal article" date="2021" name="Elife">
        <title>Chloroplast acquisition without the gene transfer in kleptoplastic sea slugs, Plakobranchus ocellatus.</title>
        <authorList>
            <person name="Maeda T."/>
            <person name="Takahashi S."/>
            <person name="Yoshida T."/>
            <person name="Shimamura S."/>
            <person name="Takaki Y."/>
            <person name="Nagai Y."/>
            <person name="Toyoda A."/>
            <person name="Suzuki Y."/>
            <person name="Arimoto A."/>
            <person name="Ishii H."/>
            <person name="Satoh N."/>
            <person name="Nishiyama T."/>
            <person name="Hasebe M."/>
            <person name="Maruyama T."/>
            <person name="Minagawa J."/>
            <person name="Obokata J."/>
            <person name="Shigenobu S."/>
        </authorList>
    </citation>
    <scope>NUCLEOTIDE SEQUENCE [LARGE SCALE GENOMIC DNA]</scope>
</reference>
<feature type="compositionally biased region" description="Low complexity" evidence="1">
    <location>
        <begin position="401"/>
        <end position="413"/>
    </location>
</feature>
<dbReference type="AlphaFoldDB" id="A0AAV4EHS6"/>